<keyword evidence="2" id="KW-1185">Reference proteome</keyword>
<accession>A0A1D1VEV9</accession>
<protein>
    <submittedName>
        <fullName evidence="1">Uncharacterized protein</fullName>
    </submittedName>
</protein>
<dbReference type="Proteomes" id="UP000186922">
    <property type="component" value="Unassembled WGS sequence"/>
</dbReference>
<dbReference type="AlphaFoldDB" id="A0A1D1VEV9"/>
<gene>
    <name evidence="1" type="primary">RvY_11049-1</name>
    <name evidence="1" type="synonym">RvY_11049.1</name>
    <name evidence="1" type="ORF">RvY_11049</name>
</gene>
<dbReference type="EMBL" id="BDGG01000006">
    <property type="protein sequence ID" value="GAV00162.1"/>
    <property type="molecule type" value="Genomic_DNA"/>
</dbReference>
<organism evidence="1 2">
    <name type="scientific">Ramazzottius varieornatus</name>
    <name type="common">Water bear</name>
    <name type="synonym">Tardigrade</name>
    <dbReference type="NCBI Taxonomy" id="947166"/>
    <lineage>
        <taxon>Eukaryota</taxon>
        <taxon>Metazoa</taxon>
        <taxon>Ecdysozoa</taxon>
        <taxon>Tardigrada</taxon>
        <taxon>Eutardigrada</taxon>
        <taxon>Parachela</taxon>
        <taxon>Hypsibioidea</taxon>
        <taxon>Ramazzottiidae</taxon>
        <taxon>Ramazzottius</taxon>
    </lineage>
</organism>
<reference evidence="1 2" key="1">
    <citation type="journal article" date="2016" name="Nat. Commun.">
        <title>Extremotolerant tardigrade genome and improved radiotolerance of human cultured cells by tardigrade-unique protein.</title>
        <authorList>
            <person name="Hashimoto T."/>
            <person name="Horikawa D.D."/>
            <person name="Saito Y."/>
            <person name="Kuwahara H."/>
            <person name="Kozuka-Hata H."/>
            <person name="Shin-I T."/>
            <person name="Minakuchi Y."/>
            <person name="Ohishi K."/>
            <person name="Motoyama A."/>
            <person name="Aizu T."/>
            <person name="Enomoto A."/>
            <person name="Kondo K."/>
            <person name="Tanaka S."/>
            <person name="Hara Y."/>
            <person name="Koshikawa S."/>
            <person name="Sagara H."/>
            <person name="Miura T."/>
            <person name="Yokobori S."/>
            <person name="Miyagawa K."/>
            <person name="Suzuki Y."/>
            <person name="Kubo T."/>
            <person name="Oyama M."/>
            <person name="Kohara Y."/>
            <person name="Fujiyama A."/>
            <person name="Arakawa K."/>
            <person name="Katayama T."/>
            <person name="Toyoda A."/>
            <person name="Kunieda T."/>
        </authorList>
    </citation>
    <scope>NUCLEOTIDE SEQUENCE [LARGE SCALE GENOMIC DNA]</scope>
    <source>
        <strain evidence="1 2">YOKOZUNA-1</strain>
    </source>
</reference>
<evidence type="ECO:0000313" key="1">
    <source>
        <dbReference type="EMBL" id="GAV00162.1"/>
    </source>
</evidence>
<comment type="caution">
    <text evidence="1">The sequence shown here is derived from an EMBL/GenBank/DDBJ whole genome shotgun (WGS) entry which is preliminary data.</text>
</comment>
<name>A0A1D1VEV9_RAMVA</name>
<sequence length="114" mass="13202">MVQLEPSACGATGATCDMDQWCCMVITLVTPSSSKKICVGFLAILWTMHEFSGRIFVKTGRQFCYFGKLTLSIRLASCRKRHRHQSDMDKLQWYWSNEQPQGKSRNKLWADYKK</sequence>
<proteinExistence type="predicted"/>
<evidence type="ECO:0000313" key="2">
    <source>
        <dbReference type="Proteomes" id="UP000186922"/>
    </source>
</evidence>